<keyword evidence="7" id="KW-1185">Reference proteome</keyword>
<dbReference type="InterPro" id="IPR052032">
    <property type="entry name" value="ATP-dep_AA_Ligase"/>
</dbReference>
<dbReference type="InterPro" id="IPR011761">
    <property type="entry name" value="ATP-grasp"/>
</dbReference>
<dbReference type="GO" id="GO:0016874">
    <property type="term" value="F:ligase activity"/>
    <property type="evidence" value="ECO:0007669"/>
    <property type="project" value="UniProtKB-KW"/>
</dbReference>
<dbReference type="PROSITE" id="PS50975">
    <property type="entry name" value="ATP_GRASP"/>
    <property type="match status" value="1"/>
</dbReference>
<sequence>MKKRILLVHSRSGPPLDFALPRLAARAEIHVLAFQPLPAGTEEYCASVIPAHERRLKGDELVDAIVEAAGQVGADALCGLSEYTVVPVALAADRLGLPGPGRGAASSRDKRLMRAAWAKAGVPQPAYRTVASAADLRQAFRELRPPLLLKSAWGAGSTAQLVISSEEQIGPAWEEATSVMRTADATNVLMLEVPGAENDFLAEEIIPGTTRSWWEDGSGYGDYLSVEGIVVEGVYHPVCITSRLPTIPPFMELCNIAPCELPVRLQRAIESVARAAVDALGLRTCGTHTEIKLMEDGGLALVESAARFGGATILAQIEHVYGLDLVGMLADALLGLPAGPPDSMLTQHDAKGAASTLSLLATNAAGDPWSKDLVWDSRVVDWQSLVTPGTSIETAPGLTIPDGTPMPKYEPSGGKMGLGGVLYMTSADSGTLVHDAYAVLNGLEDALAQGWHERTAPVIPEGNGGLST</sequence>
<dbReference type="PANTHER" id="PTHR43585:SF2">
    <property type="entry name" value="ATP-GRASP ENZYME FSQD"/>
    <property type="match status" value="1"/>
</dbReference>
<dbReference type="Proteomes" id="UP000318103">
    <property type="component" value="Unassembled WGS sequence"/>
</dbReference>
<dbReference type="EMBL" id="VFNX01000007">
    <property type="protein sequence ID" value="TQK79244.1"/>
    <property type="molecule type" value="Genomic_DNA"/>
</dbReference>
<evidence type="ECO:0000313" key="6">
    <source>
        <dbReference type="EMBL" id="TQK79244.1"/>
    </source>
</evidence>
<evidence type="ECO:0000259" key="5">
    <source>
        <dbReference type="PROSITE" id="PS50975"/>
    </source>
</evidence>
<comment type="caution">
    <text evidence="6">The sequence shown here is derived from an EMBL/GenBank/DDBJ whole genome shotgun (WGS) entry which is preliminary data.</text>
</comment>
<dbReference type="SUPFAM" id="SSF56059">
    <property type="entry name" value="Glutathione synthetase ATP-binding domain-like"/>
    <property type="match status" value="1"/>
</dbReference>
<keyword evidence="2 4" id="KW-0547">Nucleotide-binding</keyword>
<name>A0A542SXB7_9ACTN</name>
<protein>
    <recommendedName>
        <fullName evidence="5">ATP-grasp domain-containing protein</fullName>
    </recommendedName>
</protein>
<reference evidence="6 7" key="1">
    <citation type="submission" date="2019-06" db="EMBL/GenBank/DDBJ databases">
        <title>Sequencing the genomes of 1000 actinobacteria strains.</title>
        <authorList>
            <person name="Klenk H.-P."/>
        </authorList>
    </citation>
    <scope>NUCLEOTIDE SEQUENCE [LARGE SCALE GENOMIC DNA]</scope>
    <source>
        <strain evidence="6 7">DSM 41929</strain>
    </source>
</reference>
<dbReference type="AlphaFoldDB" id="A0A542SXB7"/>
<evidence type="ECO:0000256" key="3">
    <source>
        <dbReference type="ARBA" id="ARBA00022840"/>
    </source>
</evidence>
<accession>A0A542SXB7</accession>
<keyword evidence="1" id="KW-0436">Ligase</keyword>
<dbReference type="RefSeq" id="WP_055705637.1">
    <property type="nucleotide sequence ID" value="NZ_LIRI01000093.1"/>
</dbReference>
<dbReference type="PANTHER" id="PTHR43585">
    <property type="entry name" value="FUMIPYRROLE BIOSYNTHESIS PROTEIN C"/>
    <property type="match status" value="1"/>
</dbReference>
<gene>
    <name evidence="6" type="ORF">FB563_8238</name>
</gene>
<organism evidence="6 7">
    <name type="scientific">Streptomyces puniciscabiei</name>
    <dbReference type="NCBI Taxonomy" id="164348"/>
    <lineage>
        <taxon>Bacteria</taxon>
        <taxon>Bacillati</taxon>
        <taxon>Actinomycetota</taxon>
        <taxon>Actinomycetes</taxon>
        <taxon>Kitasatosporales</taxon>
        <taxon>Streptomycetaceae</taxon>
        <taxon>Streptomyces</taxon>
    </lineage>
</organism>
<keyword evidence="3 4" id="KW-0067">ATP-binding</keyword>
<dbReference type="Gene3D" id="3.30.470.20">
    <property type="entry name" value="ATP-grasp fold, B domain"/>
    <property type="match status" value="1"/>
</dbReference>
<dbReference type="GO" id="GO:0005524">
    <property type="term" value="F:ATP binding"/>
    <property type="evidence" value="ECO:0007669"/>
    <property type="project" value="UniProtKB-UniRule"/>
</dbReference>
<evidence type="ECO:0000256" key="2">
    <source>
        <dbReference type="ARBA" id="ARBA00022741"/>
    </source>
</evidence>
<evidence type="ECO:0000313" key="7">
    <source>
        <dbReference type="Proteomes" id="UP000318103"/>
    </source>
</evidence>
<feature type="domain" description="ATP-grasp" evidence="5">
    <location>
        <begin position="114"/>
        <end position="334"/>
    </location>
</feature>
<evidence type="ECO:0000256" key="4">
    <source>
        <dbReference type="PROSITE-ProRule" id="PRU00409"/>
    </source>
</evidence>
<proteinExistence type="predicted"/>
<evidence type="ECO:0000256" key="1">
    <source>
        <dbReference type="ARBA" id="ARBA00022598"/>
    </source>
</evidence>
<dbReference type="GO" id="GO:0046872">
    <property type="term" value="F:metal ion binding"/>
    <property type="evidence" value="ECO:0007669"/>
    <property type="project" value="InterPro"/>
</dbReference>
<dbReference type="Gene3D" id="3.40.50.20">
    <property type="match status" value="1"/>
</dbReference>